<dbReference type="Pfam" id="PF15887">
    <property type="entry name" value="Peptidase_Mx"/>
    <property type="match status" value="1"/>
</dbReference>
<dbReference type="Pfam" id="PF10005">
    <property type="entry name" value="Zn_ribbon_DZR_6"/>
    <property type="match status" value="1"/>
</dbReference>
<dbReference type="EMBL" id="JACHXO010000004">
    <property type="protein sequence ID" value="MBB3195414.1"/>
    <property type="molecule type" value="Genomic_DNA"/>
</dbReference>
<dbReference type="InterPro" id="IPR011201">
    <property type="entry name" value="Zinc-ribbon_6_bact"/>
</dbReference>
<reference evidence="2 3" key="1">
    <citation type="submission" date="2020-08" db="EMBL/GenBank/DDBJ databases">
        <title>Genomic Encyclopedia of Type Strains, Phase III (KMG-III): the genomes of soil and plant-associated and newly described type strains.</title>
        <authorList>
            <person name="Whitman W."/>
        </authorList>
    </citation>
    <scope>NUCLEOTIDE SEQUENCE [LARGE SCALE GENOMIC DNA]</scope>
    <source>
        <strain evidence="2 3">CECT 7247</strain>
    </source>
</reference>
<name>A0ABR6GTL9_9BURK</name>
<feature type="domain" description="Zinc-ribbon" evidence="1">
    <location>
        <begin position="35"/>
        <end position="128"/>
    </location>
</feature>
<gene>
    <name evidence="2" type="ORF">FHS28_002817</name>
</gene>
<protein>
    <recommendedName>
        <fullName evidence="1">Zinc-ribbon domain-containing protein</fullName>
    </recommendedName>
</protein>
<organism evidence="2 3">
    <name type="scientific">Roseateles terrae</name>
    <dbReference type="NCBI Taxonomy" id="431060"/>
    <lineage>
        <taxon>Bacteria</taxon>
        <taxon>Pseudomonadati</taxon>
        <taxon>Pseudomonadota</taxon>
        <taxon>Betaproteobacteria</taxon>
        <taxon>Burkholderiales</taxon>
        <taxon>Sphaerotilaceae</taxon>
        <taxon>Roseateles</taxon>
    </lineage>
</organism>
<keyword evidence="3" id="KW-1185">Reference proteome</keyword>
<dbReference type="Proteomes" id="UP000574369">
    <property type="component" value="Unassembled WGS sequence"/>
</dbReference>
<dbReference type="RefSeq" id="WP_088451418.1">
    <property type="nucleotide sequence ID" value="NZ_JACHXO010000004.1"/>
</dbReference>
<dbReference type="InterPro" id="IPR031321">
    <property type="entry name" value="UCP012641"/>
</dbReference>
<dbReference type="PIRSF" id="PIRSF012641">
    <property type="entry name" value="UCP012641"/>
    <property type="match status" value="1"/>
</dbReference>
<accession>A0ABR6GTL9</accession>
<comment type="caution">
    <text evidence="2">The sequence shown here is derived from an EMBL/GenBank/DDBJ whole genome shotgun (WGS) entry which is preliminary data.</text>
</comment>
<proteinExistence type="predicted"/>
<evidence type="ECO:0000259" key="1">
    <source>
        <dbReference type="Pfam" id="PF10005"/>
    </source>
</evidence>
<evidence type="ECO:0000313" key="2">
    <source>
        <dbReference type="EMBL" id="MBB3195414.1"/>
    </source>
</evidence>
<sequence length="424" mass="47242">MQHRRFQAWRLPVKDILFTPYVSGDLMTSTLARNYQCTCSKPVFFRNSSCLACGSALGYAADEGALHALRPAQLPDRFHVEGRPEITYRRCQNFSSVIGCNWLVKDDGSTTAPLCLSCRLSRMIPDLSVAGNGELWRRVESAKRRLVSQLLGLGLPVVPKADVPQRGLAFDFLHSQPGEPVLTGHASGVITINIEEADDAFRERARAQFGEPYRTLLGHLRHEVGHYYWDRLVAQTEWLAPCRALFGDDREDYAAALKRHYEQGPVAGWQQRYISAYAGVHPWEDWAETWAHYLHLRDTLDTAHSFGMVADAQTLEGHEHSTAVDSPFQLKDLWQADHPTGPEFLALLRDWVSVTCVMNEMSRAMGQPDFYPFVLPAAAVAKLHFIHCLIDAHARDGDAKQETPVVVQVVVNDAGVAGVAGVAA</sequence>
<evidence type="ECO:0000313" key="3">
    <source>
        <dbReference type="Proteomes" id="UP000574369"/>
    </source>
</evidence>